<reference evidence="1" key="2">
    <citation type="submission" date="2025-09" db="UniProtKB">
        <authorList>
            <consortium name="EnsemblPlants"/>
        </authorList>
    </citation>
    <scope>IDENTIFICATION</scope>
</reference>
<accession>A0ACD5WNP4</accession>
<proteinExistence type="predicted"/>
<sequence>MMMPETVGEARGHDLRHYGLPLSVVVGIVVAGPVFMVDGGDAILEAVAELFGPVGLLLLPVSLILLLRILSSGHRLVDVFGFALGESLDAAQRAGRGSPAGAALALLLFLLVVYYRSSSLFGGDDDE</sequence>
<name>A0ACD5WNP4_AVESA</name>
<organism evidence="1 2">
    <name type="scientific">Avena sativa</name>
    <name type="common">Oat</name>
    <dbReference type="NCBI Taxonomy" id="4498"/>
    <lineage>
        <taxon>Eukaryota</taxon>
        <taxon>Viridiplantae</taxon>
        <taxon>Streptophyta</taxon>
        <taxon>Embryophyta</taxon>
        <taxon>Tracheophyta</taxon>
        <taxon>Spermatophyta</taxon>
        <taxon>Magnoliopsida</taxon>
        <taxon>Liliopsida</taxon>
        <taxon>Poales</taxon>
        <taxon>Poaceae</taxon>
        <taxon>BOP clade</taxon>
        <taxon>Pooideae</taxon>
        <taxon>Poodae</taxon>
        <taxon>Poeae</taxon>
        <taxon>Poeae Chloroplast Group 1 (Aveneae type)</taxon>
        <taxon>Aveninae</taxon>
        <taxon>Avena</taxon>
    </lineage>
</organism>
<dbReference type="Proteomes" id="UP001732700">
    <property type="component" value="Chromosome 4C"/>
</dbReference>
<reference evidence="1" key="1">
    <citation type="submission" date="2021-05" db="EMBL/GenBank/DDBJ databases">
        <authorList>
            <person name="Scholz U."/>
            <person name="Mascher M."/>
            <person name="Fiebig A."/>
        </authorList>
    </citation>
    <scope>NUCLEOTIDE SEQUENCE [LARGE SCALE GENOMIC DNA]</scope>
</reference>
<dbReference type="EnsemblPlants" id="AVESA.00010b.r2.4CG1258020.1">
    <property type="protein sequence ID" value="AVESA.00010b.r2.4CG1258020.1.CDS.1"/>
    <property type="gene ID" value="AVESA.00010b.r2.4CG1258020"/>
</dbReference>
<protein>
    <submittedName>
        <fullName evidence="1">Uncharacterized protein</fullName>
    </submittedName>
</protein>
<evidence type="ECO:0000313" key="1">
    <source>
        <dbReference type="EnsemblPlants" id="AVESA.00010b.r2.4CG1258020.1.CDS.1"/>
    </source>
</evidence>
<evidence type="ECO:0000313" key="2">
    <source>
        <dbReference type="Proteomes" id="UP001732700"/>
    </source>
</evidence>
<keyword evidence="2" id="KW-1185">Reference proteome</keyword>